<evidence type="ECO:0000256" key="1">
    <source>
        <dbReference type="SAM" id="SignalP"/>
    </source>
</evidence>
<dbReference type="Proteomes" id="UP001152562">
    <property type="component" value="Unassembled WGS sequence"/>
</dbReference>
<evidence type="ECO:0000313" key="3">
    <source>
        <dbReference type="Proteomes" id="UP001152562"/>
    </source>
</evidence>
<gene>
    <name evidence="2" type="ORF">PIBRA_LOCUS5744</name>
</gene>
<accession>A0A9P0TCN2</accession>
<evidence type="ECO:0008006" key="4">
    <source>
        <dbReference type="Google" id="ProtNLM"/>
    </source>
</evidence>
<dbReference type="AlphaFoldDB" id="A0A9P0TCN2"/>
<evidence type="ECO:0000313" key="2">
    <source>
        <dbReference type="EMBL" id="CAH4028953.1"/>
    </source>
</evidence>
<protein>
    <recommendedName>
        <fullName evidence="4">Secreted protein</fullName>
    </recommendedName>
</protein>
<keyword evidence="1" id="KW-0732">Signal</keyword>
<dbReference type="EMBL" id="CALOZG010000005">
    <property type="protein sequence ID" value="CAH4028953.1"/>
    <property type="molecule type" value="Genomic_DNA"/>
</dbReference>
<proteinExistence type="predicted"/>
<organism evidence="2 3">
    <name type="scientific">Pieris brassicae</name>
    <name type="common">White butterfly</name>
    <name type="synonym">Large white butterfly</name>
    <dbReference type="NCBI Taxonomy" id="7116"/>
    <lineage>
        <taxon>Eukaryota</taxon>
        <taxon>Metazoa</taxon>
        <taxon>Ecdysozoa</taxon>
        <taxon>Arthropoda</taxon>
        <taxon>Hexapoda</taxon>
        <taxon>Insecta</taxon>
        <taxon>Pterygota</taxon>
        <taxon>Neoptera</taxon>
        <taxon>Endopterygota</taxon>
        <taxon>Lepidoptera</taxon>
        <taxon>Glossata</taxon>
        <taxon>Ditrysia</taxon>
        <taxon>Papilionoidea</taxon>
        <taxon>Pieridae</taxon>
        <taxon>Pierinae</taxon>
        <taxon>Pieris</taxon>
    </lineage>
</organism>
<reference evidence="2" key="1">
    <citation type="submission" date="2022-05" db="EMBL/GenBank/DDBJ databases">
        <authorList>
            <person name="Okamura Y."/>
        </authorList>
    </citation>
    <scope>NUCLEOTIDE SEQUENCE</scope>
</reference>
<keyword evidence="3" id="KW-1185">Reference proteome</keyword>
<sequence>MGQFTLVILAWVDVGVSGTCDVAGAGGAVGTPRPRMSGPAAAWHLRASRPISFLLIYVVPCSIKRGSMTLPTM</sequence>
<feature type="chain" id="PRO_5040206886" description="Secreted protein" evidence="1">
    <location>
        <begin position="19"/>
        <end position="73"/>
    </location>
</feature>
<feature type="signal peptide" evidence="1">
    <location>
        <begin position="1"/>
        <end position="18"/>
    </location>
</feature>
<comment type="caution">
    <text evidence="2">The sequence shown here is derived from an EMBL/GenBank/DDBJ whole genome shotgun (WGS) entry which is preliminary data.</text>
</comment>
<name>A0A9P0TCN2_PIEBR</name>